<name>A0A6H1ZBN9_9ZZZZ</name>
<evidence type="ECO:0000313" key="2">
    <source>
        <dbReference type="EMBL" id="QJH93646.1"/>
    </source>
</evidence>
<dbReference type="EMBL" id="MT143988">
    <property type="protein sequence ID" value="QJA45326.1"/>
    <property type="molecule type" value="Genomic_DNA"/>
</dbReference>
<protein>
    <submittedName>
        <fullName evidence="1">Uncharacterized protein</fullName>
    </submittedName>
</protein>
<evidence type="ECO:0000313" key="1">
    <source>
        <dbReference type="EMBL" id="QJA45326.1"/>
    </source>
</evidence>
<dbReference type="AlphaFoldDB" id="A0A6H1ZBN9"/>
<dbReference type="EMBL" id="MT144590">
    <property type="protein sequence ID" value="QJH93646.1"/>
    <property type="molecule type" value="Genomic_DNA"/>
</dbReference>
<reference evidence="1" key="1">
    <citation type="submission" date="2020-03" db="EMBL/GenBank/DDBJ databases">
        <title>The deep terrestrial virosphere.</title>
        <authorList>
            <person name="Holmfeldt K."/>
            <person name="Nilsson E."/>
            <person name="Simone D."/>
            <person name="Lopez-Fernandez M."/>
            <person name="Wu X."/>
            <person name="de Brujin I."/>
            <person name="Lundin D."/>
            <person name="Andersson A."/>
            <person name="Bertilsson S."/>
            <person name="Dopson M."/>
        </authorList>
    </citation>
    <scope>NUCLEOTIDE SEQUENCE</scope>
    <source>
        <strain evidence="1">TM448A00204</strain>
        <strain evidence="2">TM448B00128</strain>
    </source>
</reference>
<sequence>MTISERTLRKWRGEVLRQIDDRNHGLTAAAHFQNKDELLSRVLRMTQELLDQHLLKK</sequence>
<accession>A0A6H1ZBN9</accession>
<proteinExistence type="predicted"/>
<organism evidence="1">
    <name type="scientific">viral metagenome</name>
    <dbReference type="NCBI Taxonomy" id="1070528"/>
    <lineage>
        <taxon>unclassified sequences</taxon>
        <taxon>metagenomes</taxon>
        <taxon>organismal metagenomes</taxon>
    </lineage>
</organism>
<gene>
    <name evidence="1" type="ORF">TM448A00204_0071</name>
    <name evidence="2" type="ORF">TM448B00128_0021</name>
</gene>